<name>A0A9P9D265_9PLEO</name>
<feature type="region of interest" description="Disordered" evidence="1">
    <location>
        <begin position="504"/>
        <end position="558"/>
    </location>
</feature>
<evidence type="ECO:0000313" key="3">
    <source>
        <dbReference type="EMBL" id="KAH7111044.1"/>
    </source>
</evidence>
<feature type="region of interest" description="Disordered" evidence="1">
    <location>
        <begin position="176"/>
        <end position="378"/>
    </location>
</feature>
<feature type="domain" description="Myb-like" evidence="2">
    <location>
        <begin position="560"/>
        <end position="609"/>
    </location>
</feature>
<evidence type="ECO:0000256" key="1">
    <source>
        <dbReference type="SAM" id="MobiDB-lite"/>
    </source>
</evidence>
<feature type="compositionally biased region" description="Basic and acidic residues" evidence="1">
    <location>
        <begin position="516"/>
        <end position="538"/>
    </location>
</feature>
<feature type="region of interest" description="Disordered" evidence="1">
    <location>
        <begin position="404"/>
        <end position="434"/>
    </location>
</feature>
<comment type="caution">
    <text evidence="3">The sequence shown here is derived from an EMBL/GenBank/DDBJ whole genome shotgun (WGS) entry which is preliminary data.</text>
</comment>
<organism evidence="3 4">
    <name type="scientific">Dendryphion nanum</name>
    <dbReference type="NCBI Taxonomy" id="256645"/>
    <lineage>
        <taxon>Eukaryota</taxon>
        <taxon>Fungi</taxon>
        <taxon>Dikarya</taxon>
        <taxon>Ascomycota</taxon>
        <taxon>Pezizomycotina</taxon>
        <taxon>Dothideomycetes</taxon>
        <taxon>Pleosporomycetidae</taxon>
        <taxon>Pleosporales</taxon>
        <taxon>Torulaceae</taxon>
        <taxon>Dendryphion</taxon>
    </lineage>
</organism>
<feature type="compositionally biased region" description="Polar residues" evidence="1">
    <location>
        <begin position="234"/>
        <end position="248"/>
    </location>
</feature>
<dbReference type="EMBL" id="JAGMWT010000025">
    <property type="protein sequence ID" value="KAH7111044.1"/>
    <property type="molecule type" value="Genomic_DNA"/>
</dbReference>
<dbReference type="Gene3D" id="1.10.10.60">
    <property type="entry name" value="Homeodomain-like"/>
    <property type="match status" value="1"/>
</dbReference>
<keyword evidence="4" id="KW-1185">Reference proteome</keyword>
<dbReference type="PROSITE" id="PS50090">
    <property type="entry name" value="MYB_LIKE"/>
    <property type="match status" value="1"/>
</dbReference>
<feature type="region of interest" description="Disordered" evidence="1">
    <location>
        <begin position="22"/>
        <end position="56"/>
    </location>
</feature>
<gene>
    <name evidence="3" type="ORF">B0J11DRAFT_512222</name>
</gene>
<dbReference type="Proteomes" id="UP000700596">
    <property type="component" value="Unassembled WGS sequence"/>
</dbReference>
<feature type="compositionally biased region" description="Acidic residues" evidence="1">
    <location>
        <begin position="539"/>
        <end position="555"/>
    </location>
</feature>
<dbReference type="SUPFAM" id="SSF46689">
    <property type="entry name" value="Homeodomain-like"/>
    <property type="match status" value="1"/>
</dbReference>
<accession>A0A9P9D265</accession>
<evidence type="ECO:0000313" key="4">
    <source>
        <dbReference type="Proteomes" id="UP000700596"/>
    </source>
</evidence>
<feature type="compositionally biased region" description="Polar residues" evidence="1">
    <location>
        <begin position="411"/>
        <end position="434"/>
    </location>
</feature>
<dbReference type="AlphaFoldDB" id="A0A9P9D265"/>
<protein>
    <recommendedName>
        <fullName evidence="2">Myb-like domain-containing protein</fullName>
    </recommendedName>
</protein>
<dbReference type="CDD" id="cd00167">
    <property type="entry name" value="SANT"/>
    <property type="match status" value="1"/>
</dbReference>
<feature type="compositionally biased region" description="Polar residues" evidence="1">
    <location>
        <begin position="354"/>
        <end position="373"/>
    </location>
</feature>
<sequence>MDILNSISSSAPSNYTKFLAYDPAAHQNKSKSQHKPKAKPRGAEHNHFEPDSSGESGAWWNIDDFPMPETVGDFHIVPFSEKPEQNQRAQELLDEREMNQIAAPTLNMDHGSRVFPFIVDDDEADDSSRRLLNDQSQGYDMHVGKGEHHSGQHDDLDTTSIQAAFTEDTNRIQCKDLTPDDTYSSDFGVANGVSATSKRARRSSLDATTPIGMADLIEEPEMDSTRPAKKQRQSHILGSASSADSAQPITIDEPSPGLPDSDEQSVAAKTPESHLIDVSDEENGDSDVYDLEAGEPLLQFESQANSPPRTEGRYAGPGSSRRRDTNNSDSNSVGEAHESDANQTESVLCKDSVESSQRNRLRNCQTKGHSLSQIAPRAQHKRLASTATLGQVLPLESHRLSRTELRRGTRSGCSQTLGRISAGNESNSNRRPNVNASCRISDVTIHPIPKRSSIVTAIIHGSEPKLMPNLAVCSPGILGIPGEKEQVIRTVQVSPDSWLLIGYRNNDDTPGLATRESFREHKEDQKSYTRMDSAKDDSDQVDDSETESGEDEDEEGGIRCRRRTKVPWSESEDCQLRAYMGMRVEWKEIARQFPARTPSAVQQRLYALKRTSSSRR</sequence>
<dbReference type="OrthoDB" id="3562657at2759"/>
<evidence type="ECO:0000259" key="2">
    <source>
        <dbReference type="PROSITE" id="PS50090"/>
    </source>
</evidence>
<dbReference type="InterPro" id="IPR001005">
    <property type="entry name" value="SANT/Myb"/>
</dbReference>
<feature type="compositionally biased region" description="Basic and acidic residues" evidence="1">
    <location>
        <begin position="41"/>
        <end position="50"/>
    </location>
</feature>
<feature type="compositionally biased region" description="Acidic residues" evidence="1">
    <location>
        <begin position="278"/>
        <end position="293"/>
    </location>
</feature>
<feature type="compositionally biased region" description="Basic residues" evidence="1">
    <location>
        <begin position="28"/>
        <end position="40"/>
    </location>
</feature>
<reference evidence="3" key="1">
    <citation type="journal article" date="2021" name="Nat. Commun.">
        <title>Genetic determinants of endophytism in the Arabidopsis root mycobiome.</title>
        <authorList>
            <person name="Mesny F."/>
            <person name="Miyauchi S."/>
            <person name="Thiergart T."/>
            <person name="Pickel B."/>
            <person name="Atanasova L."/>
            <person name="Karlsson M."/>
            <person name="Huettel B."/>
            <person name="Barry K.W."/>
            <person name="Haridas S."/>
            <person name="Chen C."/>
            <person name="Bauer D."/>
            <person name="Andreopoulos W."/>
            <person name="Pangilinan J."/>
            <person name="LaButti K."/>
            <person name="Riley R."/>
            <person name="Lipzen A."/>
            <person name="Clum A."/>
            <person name="Drula E."/>
            <person name="Henrissat B."/>
            <person name="Kohler A."/>
            <person name="Grigoriev I.V."/>
            <person name="Martin F.M."/>
            <person name="Hacquard S."/>
        </authorList>
    </citation>
    <scope>NUCLEOTIDE SEQUENCE</scope>
    <source>
        <strain evidence="3">MPI-CAGE-CH-0243</strain>
    </source>
</reference>
<proteinExistence type="predicted"/>
<dbReference type="InterPro" id="IPR009057">
    <property type="entry name" value="Homeodomain-like_sf"/>
</dbReference>